<dbReference type="InterPro" id="IPR050768">
    <property type="entry name" value="UPF0353/GerABKA_families"/>
</dbReference>
<dbReference type="SUPFAM" id="SSF53300">
    <property type="entry name" value="vWA-like"/>
    <property type="match status" value="1"/>
</dbReference>
<keyword evidence="3 5" id="KW-1133">Transmembrane helix</keyword>
<dbReference type="EMBL" id="UINC01000410">
    <property type="protein sequence ID" value="SUZ54823.1"/>
    <property type="molecule type" value="Genomic_DNA"/>
</dbReference>
<name>A0A381NMR4_9ZZZZ</name>
<evidence type="ECO:0000313" key="7">
    <source>
        <dbReference type="EMBL" id="SUZ54823.1"/>
    </source>
</evidence>
<feature type="transmembrane region" description="Helical" evidence="5">
    <location>
        <begin position="298"/>
        <end position="320"/>
    </location>
</feature>
<keyword evidence="2 5" id="KW-0812">Transmembrane</keyword>
<keyword evidence="1" id="KW-1003">Cell membrane</keyword>
<feature type="domain" description="VWFA" evidence="6">
    <location>
        <begin position="79"/>
        <end position="278"/>
    </location>
</feature>
<dbReference type="Gene3D" id="3.40.50.410">
    <property type="entry name" value="von Willebrand factor, type A domain"/>
    <property type="match status" value="1"/>
</dbReference>
<dbReference type="PROSITE" id="PS50234">
    <property type="entry name" value="VWFA"/>
    <property type="match status" value="1"/>
</dbReference>
<gene>
    <name evidence="7" type="ORF">METZ01_LOCUS7677</name>
</gene>
<dbReference type="PANTHER" id="PTHR22550:SF5">
    <property type="entry name" value="LEUCINE ZIPPER PROTEIN 4"/>
    <property type="match status" value="1"/>
</dbReference>
<dbReference type="PANTHER" id="PTHR22550">
    <property type="entry name" value="SPORE GERMINATION PROTEIN"/>
    <property type="match status" value="1"/>
</dbReference>
<dbReference type="InterPro" id="IPR036465">
    <property type="entry name" value="vWFA_dom_sf"/>
</dbReference>
<proteinExistence type="predicted"/>
<sequence>MEYIKEFGFIEILLILTFIIFYLIYIVRLLRINSSISVSFKGVITKIIFRSTYFFLMIIALLGPSFGNSKKEIKVIGKDIMIAIDLSESMNANDIQPSRLEKIKFELKKIIDEFNSDRIGIIMFSNEAYIQCPLTYDKNALNLFIETLNTGLVPNSGTDFGPPLDLSLDKLLADKIQKNDKSKIIILISDGEDFGENTYEIVDKIKESSIKLFTVGIGTAQGTRITLRNGLFKKDKDGKEVITKLNSTSLKKIANETKGKYFEISNQINQINGMIYEIKEIKGDLIDSKFMDVTKNKYFYFLFVALILMSMDFLFNFKIIRI</sequence>
<evidence type="ECO:0000256" key="1">
    <source>
        <dbReference type="ARBA" id="ARBA00022475"/>
    </source>
</evidence>
<reference evidence="7" key="1">
    <citation type="submission" date="2018-05" db="EMBL/GenBank/DDBJ databases">
        <authorList>
            <person name="Lanie J.A."/>
            <person name="Ng W.-L."/>
            <person name="Kazmierczak K.M."/>
            <person name="Andrzejewski T.M."/>
            <person name="Davidsen T.M."/>
            <person name="Wayne K.J."/>
            <person name="Tettelin H."/>
            <person name="Glass J.I."/>
            <person name="Rusch D."/>
            <person name="Podicherti R."/>
            <person name="Tsui H.-C.T."/>
            <person name="Winkler M.E."/>
        </authorList>
    </citation>
    <scope>NUCLEOTIDE SEQUENCE</scope>
</reference>
<evidence type="ECO:0000256" key="4">
    <source>
        <dbReference type="ARBA" id="ARBA00023136"/>
    </source>
</evidence>
<feature type="transmembrane region" description="Helical" evidence="5">
    <location>
        <begin position="7"/>
        <end position="27"/>
    </location>
</feature>
<dbReference type="AlphaFoldDB" id="A0A381NMR4"/>
<evidence type="ECO:0000259" key="6">
    <source>
        <dbReference type="PROSITE" id="PS50234"/>
    </source>
</evidence>
<evidence type="ECO:0000256" key="3">
    <source>
        <dbReference type="ARBA" id="ARBA00022989"/>
    </source>
</evidence>
<evidence type="ECO:0000256" key="2">
    <source>
        <dbReference type="ARBA" id="ARBA00022692"/>
    </source>
</evidence>
<organism evidence="7">
    <name type="scientific">marine metagenome</name>
    <dbReference type="NCBI Taxonomy" id="408172"/>
    <lineage>
        <taxon>unclassified sequences</taxon>
        <taxon>metagenomes</taxon>
        <taxon>ecological metagenomes</taxon>
    </lineage>
</organism>
<dbReference type="Pfam" id="PF13519">
    <property type="entry name" value="VWA_2"/>
    <property type="match status" value="1"/>
</dbReference>
<feature type="transmembrane region" description="Helical" evidence="5">
    <location>
        <begin position="47"/>
        <end position="66"/>
    </location>
</feature>
<evidence type="ECO:0000256" key="5">
    <source>
        <dbReference type="SAM" id="Phobius"/>
    </source>
</evidence>
<dbReference type="InterPro" id="IPR002035">
    <property type="entry name" value="VWF_A"/>
</dbReference>
<protein>
    <recommendedName>
        <fullName evidence="6">VWFA domain-containing protein</fullName>
    </recommendedName>
</protein>
<keyword evidence="4 5" id="KW-0472">Membrane</keyword>
<dbReference type="SMART" id="SM00327">
    <property type="entry name" value="VWA"/>
    <property type="match status" value="1"/>
</dbReference>
<accession>A0A381NMR4</accession>